<dbReference type="Gene3D" id="3.40.50.720">
    <property type="entry name" value="NAD(P)-binding Rossmann-like Domain"/>
    <property type="match status" value="1"/>
</dbReference>
<proteinExistence type="predicted"/>
<dbReference type="RefSeq" id="WP_256977390.1">
    <property type="nucleotide sequence ID" value="NZ_NEVM01000002.1"/>
</dbReference>
<dbReference type="PROSITE" id="PS00895">
    <property type="entry name" value="3_HYDROXYISOBUT_DH"/>
    <property type="match status" value="1"/>
</dbReference>
<sequence length="291" mass="29930">MESIKTIGIVGLGNMGLGMALSLQRANFQVLGLDKNGATAGKAAESGITLARDMGQLVRESDCIVLSLPTSAIVRDVVAGEGGIAGLAQGSLTIVDTTTADPEETRALAAGIRDQGLILIDAPVSGGPGGALRGELTMFVGGADEDVEAAMPVLKGMGKNIFHIGATGAGNIAKIVNNLLTAAQLLTAAEAFRMANAAGVKTEQLIEAVNAGSGRSGVTLFNYPNRILPGTFNSGFTMQLMRKDVALAATLHEKLGVDVPVSKVVAELWRDSISALADGEDFNRIVNFTRG</sequence>
<reference evidence="7" key="1">
    <citation type="submission" date="2017-05" db="EMBL/GenBank/DDBJ databases">
        <title>Complete and WGS of Bordetella genogroups.</title>
        <authorList>
            <person name="Spilker T."/>
            <person name="Lipuma J."/>
        </authorList>
    </citation>
    <scope>NUCLEOTIDE SEQUENCE [LARGE SCALE GENOMIC DNA]</scope>
    <source>
        <strain evidence="7">AU16122</strain>
    </source>
</reference>
<dbReference type="EMBL" id="NEVM01000002">
    <property type="protein sequence ID" value="OZI34208.1"/>
    <property type="molecule type" value="Genomic_DNA"/>
</dbReference>
<protein>
    <submittedName>
        <fullName evidence="6">3-hydroxyisobutyrate dehydrogenase</fullName>
    </submittedName>
</protein>
<dbReference type="AlphaFoldDB" id="A0A261S9Y6"/>
<evidence type="ECO:0000256" key="3">
    <source>
        <dbReference type="PIRSR" id="PIRSR000103-1"/>
    </source>
</evidence>
<comment type="caution">
    <text evidence="6">The sequence shown here is derived from an EMBL/GenBank/DDBJ whole genome shotgun (WGS) entry which is preliminary data.</text>
</comment>
<feature type="domain" description="3-hydroxyisobutyrate dehydrogenase-like NAD-binding" evidence="5">
    <location>
        <begin position="168"/>
        <end position="287"/>
    </location>
</feature>
<dbReference type="InterPro" id="IPR008927">
    <property type="entry name" value="6-PGluconate_DH-like_C_sf"/>
</dbReference>
<dbReference type="PANTHER" id="PTHR22981:SF7">
    <property type="entry name" value="3-HYDROXYISOBUTYRATE DEHYDROGENASE, MITOCHONDRIAL"/>
    <property type="match status" value="1"/>
</dbReference>
<dbReference type="PIRSF" id="PIRSF000103">
    <property type="entry name" value="HIBADH"/>
    <property type="match status" value="1"/>
</dbReference>
<dbReference type="InterPro" id="IPR002204">
    <property type="entry name" value="3-OH-isobutyrate_DH-rel_CS"/>
</dbReference>
<dbReference type="Pfam" id="PF03446">
    <property type="entry name" value="NAD_binding_2"/>
    <property type="match status" value="1"/>
</dbReference>
<dbReference type="GO" id="GO:0050661">
    <property type="term" value="F:NADP binding"/>
    <property type="evidence" value="ECO:0007669"/>
    <property type="project" value="InterPro"/>
</dbReference>
<dbReference type="SUPFAM" id="SSF51735">
    <property type="entry name" value="NAD(P)-binding Rossmann-fold domains"/>
    <property type="match status" value="1"/>
</dbReference>
<dbReference type="Gene3D" id="1.10.1040.10">
    <property type="entry name" value="N-(1-d-carboxylethyl)-l-norvaline Dehydrogenase, domain 2"/>
    <property type="match status" value="1"/>
</dbReference>
<dbReference type="GO" id="GO:0016616">
    <property type="term" value="F:oxidoreductase activity, acting on the CH-OH group of donors, NAD or NADP as acceptor"/>
    <property type="evidence" value="ECO:0007669"/>
    <property type="project" value="TreeGrafter"/>
</dbReference>
<organism evidence="6 7">
    <name type="scientific">Bordetella genomosp. 10</name>
    <dbReference type="NCBI Taxonomy" id="1416804"/>
    <lineage>
        <taxon>Bacteria</taxon>
        <taxon>Pseudomonadati</taxon>
        <taxon>Pseudomonadota</taxon>
        <taxon>Betaproteobacteria</taxon>
        <taxon>Burkholderiales</taxon>
        <taxon>Alcaligenaceae</taxon>
        <taxon>Bordetella</taxon>
    </lineage>
</organism>
<dbReference type="InterPro" id="IPR006115">
    <property type="entry name" value="6PGDH_NADP-bd"/>
</dbReference>
<accession>A0A261S9Y6</accession>
<feature type="active site" evidence="3">
    <location>
        <position position="174"/>
    </location>
</feature>
<evidence type="ECO:0000256" key="1">
    <source>
        <dbReference type="ARBA" id="ARBA00023002"/>
    </source>
</evidence>
<dbReference type="GO" id="GO:0016054">
    <property type="term" value="P:organic acid catabolic process"/>
    <property type="evidence" value="ECO:0007669"/>
    <property type="project" value="UniProtKB-ARBA"/>
</dbReference>
<dbReference type="InterPro" id="IPR029154">
    <property type="entry name" value="HIBADH-like_NADP-bd"/>
</dbReference>
<dbReference type="Proteomes" id="UP000216020">
    <property type="component" value="Unassembled WGS sequence"/>
</dbReference>
<evidence type="ECO:0000259" key="4">
    <source>
        <dbReference type="Pfam" id="PF03446"/>
    </source>
</evidence>
<dbReference type="GO" id="GO:0051287">
    <property type="term" value="F:NAD binding"/>
    <property type="evidence" value="ECO:0007669"/>
    <property type="project" value="InterPro"/>
</dbReference>
<dbReference type="InterPro" id="IPR013328">
    <property type="entry name" value="6PGD_dom2"/>
</dbReference>
<evidence type="ECO:0000313" key="6">
    <source>
        <dbReference type="EMBL" id="OZI34208.1"/>
    </source>
</evidence>
<keyword evidence="7" id="KW-1185">Reference proteome</keyword>
<feature type="domain" description="6-phosphogluconate dehydrogenase NADP-binding" evidence="4">
    <location>
        <begin position="6"/>
        <end position="165"/>
    </location>
</feature>
<gene>
    <name evidence="6" type="ORF">CAL29_11725</name>
</gene>
<dbReference type="InterPro" id="IPR015815">
    <property type="entry name" value="HIBADH-related"/>
</dbReference>
<dbReference type="Pfam" id="PF14833">
    <property type="entry name" value="NAD_binding_11"/>
    <property type="match status" value="1"/>
</dbReference>
<evidence type="ECO:0000313" key="7">
    <source>
        <dbReference type="Proteomes" id="UP000216020"/>
    </source>
</evidence>
<dbReference type="PANTHER" id="PTHR22981">
    <property type="entry name" value="3-HYDROXYISOBUTYRATE DEHYDROGENASE-RELATED"/>
    <property type="match status" value="1"/>
</dbReference>
<dbReference type="SUPFAM" id="SSF48179">
    <property type="entry name" value="6-phosphogluconate dehydrogenase C-terminal domain-like"/>
    <property type="match status" value="1"/>
</dbReference>
<name>A0A261S9Y6_9BORD</name>
<keyword evidence="1" id="KW-0560">Oxidoreductase</keyword>
<evidence type="ECO:0000256" key="2">
    <source>
        <dbReference type="ARBA" id="ARBA00023027"/>
    </source>
</evidence>
<evidence type="ECO:0000259" key="5">
    <source>
        <dbReference type="Pfam" id="PF14833"/>
    </source>
</evidence>
<dbReference type="InterPro" id="IPR036291">
    <property type="entry name" value="NAD(P)-bd_dom_sf"/>
</dbReference>
<keyword evidence="2" id="KW-0520">NAD</keyword>